<organism evidence="1 2">
    <name type="scientific">Synchytrium endobioticum</name>
    <dbReference type="NCBI Taxonomy" id="286115"/>
    <lineage>
        <taxon>Eukaryota</taxon>
        <taxon>Fungi</taxon>
        <taxon>Fungi incertae sedis</taxon>
        <taxon>Chytridiomycota</taxon>
        <taxon>Chytridiomycota incertae sedis</taxon>
        <taxon>Chytridiomycetes</taxon>
        <taxon>Synchytriales</taxon>
        <taxon>Synchytriaceae</taxon>
        <taxon>Synchytrium</taxon>
    </lineage>
</organism>
<gene>
    <name evidence="1" type="ORF">SeMB42_g01069</name>
</gene>
<name>A0A507DP83_9FUNG</name>
<accession>A0A507DP83</accession>
<reference evidence="1 2" key="1">
    <citation type="journal article" date="2019" name="Sci. Rep.">
        <title>Comparative genomics of chytrid fungi reveal insights into the obligate biotrophic and pathogenic lifestyle of Synchytrium endobioticum.</title>
        <authorList>
            <person name="van de Vossenberg B.T.L.H."/>
            <person name="Warris S."/>
            <person name="Nguyen H.D.T."/>
            <person name="van Gent-Pelzer M.P.E."/>
            <person name="Joly D.L."/>
            <person name="van de Geest H.C."/>
            <person name="Bonants P.J.M."/>
            <person name="Smith D.S."/>
            <person name="Levesque C.A."/>
            <person name="van der Lee T.A.J."/>
        </authorList>
    </citation>
    <scope>NUCLEOTIDE SEQUENCE [LARGE SCALE GENOMIC DNA]</scope>
    <source>
        <strain evidence="1 2">MB42</strain>
    </source>
</reference>
<protein>
    <submittedName>
        <fullName evidence="1">Uncharacterized protein</fullName>
    </submittedName>
</protein>
<evidence type="ECO:0000313" key="1">
    <source>
        <dbReference type="EMBL" id="TPX53007.1"/>
    </source>
</evidence>
<dbReference type="Proteomes" id="UP000317494">
    <property type="component" value="Unassembled WGS sequence"/>
</dbReference>
<proteinExistence type="predicted"/>
<evidence type="ECO:0000313" key="2">
    <source>
        <dbReference type="Proteomes" id="UP000317494"/>
    </source>
</evidence>
<comment type="caution">
    <text evidence="1">The sequence shown here is derived from an EMBL/GenBank/DDBJ whole genome shotgun (WGS) entry which is preliminary data.</text>
</comment>
<dbReference type="VEuPathDB" id="FungiDB:SeMB42_g01069"/>
<keyword evidence="2" id="KW-1185">Reference proteome</keyword>
<dbReference type="EMBL" id="QEAN01000024">
    <property type="protein sequence ID" value="TPX53007.1"/>
    <property type="molecule type" value="Genomic_DNA"/>
</dbReference>
<sequence>MDNNVSYCLICDGFEGEKTRKKPLDQALPGNPWMGTWIGGWSGGTPINSIDYNFQDQKPTIVRHDNVERNDGHNQVAFRISPTTRTTLPQFLFNVRRIGPTNVPKLIRDMRNAVHMQKMKFTAQQMLKII</sequence>
<dbReference type="AlphaFoldDB" id="A0A507DP83"/>